<comment type="similarity">
    <text evidence="1">Belongs to the disease resistance NB-LRR family.</text>
</comment>
<organism evidence="12">
    <name type="scientific">Aegilops tauschii</name>
    <name type="common">Tausch's goatgrass</name>
    <name type="synonym">Aegilops squarrosa</name>
    <dbReference type="NCBI Taxonomy" id="37682"/>
    <lineage>
        <taxon>Eukaryota</taxon>
        <taxon>Viridiplantae</taxon>
        <taxon>Streptophyta</taxon>
        <taxon>Embryophyta</taxon>
        <taxon>Tracheophyta</taxon>
        <taxon>Spermatophyta</taxon>
        <taxon>Magnoliopsida</taxon>
        <taxon>Liliopsida</taxon>
        <taxon>Poales</taxon>
        <taxon>Poaceae</taxon>
        <taxon>BOP clade</taxon>
        <taxon>Pooideae</taxon>
        <taxon>Triticodae</taxon>
        <taxon>Triticeae</taxon>
        <taxon>Triticinae</taxon>
        <taxon>Aegilops</taxon>
    </lineage>
</organism>
<evidence type="ECO:0000256" key="7">
    <source>
        <dbReference type="SAM" id="MobiDB-lite"/>
    </source>
</evidence>
<dbReference type="ExpressionAtlas" id="N1QY51">
    <property type="expression patterns" value="baseline"/>
</dbReference>
<keyword evidence="4" id="KW-0547">Nucleotide-binding</keyword>
<dbReference type="InterPro" id="IPR032675">
    <property type="entry name" value="LRR_dom_sf"/>
</dbReference>
<evidence type="ECO:0000256" key="4">
    <source>
        <dbReference type="ARBA" id="ARBA00022741"/>
    </source>
</evidence>
<dbReference type="Pfam" id="PF00931">
    <property type="entry name" value="NB-ARC"/>
    <property type="match status" value="2"/>
</dbReference>
<evidence type="ECO:0000256" key="6">
    <source>
        <dbReference type="ARBA" id="ARBA00023054"/>
    </source>
</evidence>
<evidence type="ECO:0000259" key="11">
    <source>
        <dbReference type="Pfam" id="PF23598"/>
    </source>
</evidence>
<feature type="region of interest" description="Disordered" evidence="7">
    <location>
        <begin position="292"/>
        <end position="327"/>
    </location>
</feature>
<dbReference type="GO" id="GO:0009626">
    <property type="term" value="P:plant-type hypersensitive response"/>
    <property type="evidence" value="ECO:0007669"/>
    <property type="project" value="UniProtKB-ARBA"/>
</dbReference>
<dbReference type="Pfam" id="PF23598">
    <property type="entry name" value="LRR_14"/>
    <property type="match status" value="1"/>
</dbReference>
<feature type="domain" description="Disease resistance R13L4/SHOC-2-like LRR" evidence="11">
    <location>
        <begin position="644"/>
        <end position="995"/>
    </location>
</feature>
<evidence type="ECO:0000259" key="9">
    <source>
        <dbReference type="Pfam" id="PF18052"/>
    </source>
</evidence>
<protein>
    <submittedName>
        <fullName evidence="12">Disease resistance protein RPM1</fullName>
    </submittedName>
</protein>
<feature type="region of interest" description="Disordered" evidence="7">
    <location>
        <begin position="90"/>
        <end position="114"/>
    </location>
</feature>
<proteinExistence type="inferred from homology"/>
<reference evidence="12" key="1">
    <citation type="submission" date="2015-06" db="UniProtKB">
        <authorList>
            <consortium name="EnsemblPlants"/>
        </authorList>
    </citation>
    <scope>IDENTIFICATION</scope>
</reference>
<dbReference type="PANTHER" id="PTHR23155:SF1122">
    <property type="entry name" value="NB-ARC DOMAIN CONTAINING PROTEIN, EXPRESSED"/>
    <property type="match status" value="1"/>
</dbReference>
<dbReference type="GO" id="GO:0002758">
    <property type="term" value="P:innate immune response-activating signaling pathway"/>
    <property type="evidence" value="ECO:0007669"/>
    <property type="project" value="UniProtKB-ARBA"/>
</dbReference>
<feature type="domain" description="NB-ARC" evidence="8">
    <location>
        <begin position="342"/>
        <end position="409"/>
    </location>
</feature>
<dbReference type="GO" id="GO:0043531">
    <property type="term" value="F:ADP binding"/>
    <property type="evidence" value="ECO:0007669"/>
    <property type="project" value="InterPro"/>
</dbReference>
<evidence type="ECO:0000313" key="12">
    <source>
        <dbReference type="EnsemblPlants" id="EMT15820"/>
    </source>
</evidence>
<feature type="compositionally biased region" description="Acidic residues" evidence="7">
    <location>
        <begin position="101"/>
        <end position="114"/>
    </location>
</feature>
<dbReference type="AlphaFoldDB" id="N1QY51"/>
<dbReference type="SUPFAM" id="SSF52540">
    <property type="entry name" value="P-loop containing nucleoside triphosphate hydrolases"/>
    <property type="match status" value="1"/>
</dbReference>
<keyword evidence="5" id="KW-0611">Plant defense</keyword>
<dbReference type="SUPFAM" id="SSF52058">
    <property type="entry name" value="L domain-like"/>
    <property type="match status" value="1"/>
</dbReference>
<feature type="domain" description="NB-ARC" evidence="8">
    <location>
        <begin position="180"/>
        <end position="270"/>
    </location>
</feature>
<dbReference type="Gene3D" id="3.40.50.300">
    <property type="entry name" value="P-loop containing nucleotide triphosphate hydrolases"/>
    <property type="match status" value="1"/>
</dbReference>
<dbReference type="Pfam" id="PF23559">
    <property type="entry name" value="WHD_DRP"/>
    <property type="match status" value="1"/>
</dbReference>
<evidence type="ECO:0000256" key="3">
    <source>
        <dbReference type="ARBA" id="ARBA00022737"/>
    </source>
</evidence>
<dbReference type="Gene3D" id="3.80.10.10">
    <property type="entry name" value="Ribonuclease Inhibitor"/>
    <property type="match status" value="1"/>
</dbReference>
<keyword evidence="2" id="KW-0433">Leucine-rich repeat</keyword>
<dbReference type="InterPro" id="IPR058922">
    <property type="entry name" value="WHD_DRP"/>
</dbReference>
<evidence type="ECO:0000259" key="8">
    <source>
        <dbReference type="Pfam" id="PF00931"/>
    </source>
</evidence>
<evidence type="ECO:0000256" key="2">
    <source>
        <dbReference type="ARBA" id="ARBA00022614"/>
    </source>
</evidence>
<keyword evidence="6" id="KW-0175">Coiled coil</keyword>
<dbReference type="InterPro" id="IPR055414">
    <property type="entry name" value="LRR_R13L4/SHOC2-like"/>
</dbReference>
<dbReference type="EnsemblPlants" id="EMT15820">
    <property type="protein sequence ID" value="EMT15820"/>
    <property type="gene ID" value="F775_03781"/>
</dbReference>
<dbReference type="Gene3D" id="1.20.5.4130">
    <property type="match status" value="1"/>
</dbReference>
<keyword evidence="3" id="KW-0677">Repeat</keyword>
<feature type="domain" description="Disease resistance N-terminal" evidence="9">
    <location>
        <begin position="16"/>
        <end position="87"/>
    </location>
</feature>
<evidence type="ECO:0000259" key="10">
    <source>
        <dbReference type="Pfam" id="PF23559"/>
    </source>
</evidence>
<dbReference type="FunFam" id="1.10.10.10:FF:000322">
    <property type="entry name" value="Probable disease resistance protein At1g63360"/>
    <property type="match status" value="1"/>
</dbReference>
<accession>N1QY51</accession>
<dbReference type="InterPro" id="IPR036388">
    <property type="entry name" value="WH-like_DNA-bd_sf"/>
</dbReference>
<dbReference type="Pfam" id="PF18052">
    <property type="entry name" value="Rx_N"/>
    <property type="match status" value="1"/>
</dbReference>
<evidence type="ECO:0000256" key="1">
    <source>
        <dbReference type="ARBA" id="ARBA00008894"/>
    </source>
</evidence>
<dbReference type="PRINTS" id="PR00364">
    <property type="entry name" value="DISEASERSIST"/>
</dbReference>
<dbReference type="Gene3D" id="1.10.10.10">
    <property type="entry name" value="Winged helix-like DNA-binding domain superfamily/Winged helix DNA-binding domain"/>
    <property type="match status" value="1"/>
</dbReference>
<dbReference type="PANTHER" id="PTHR23155">
    <property type="entry name" value="DISEASE RESISTANCE PROTEIN RP"/>
    <property type="match status" value="1"/>
</dbReference>
<evidence type="ECO:0000256" key="5">
    <source>
        <dbReference type="ARBA" id="ARBA00022821"/>
    </source>
</evidence>
<name>N1QY51_AEGTA</name>
<dbReference type="GO" id="GO:0042742">
    <property type="term" value="P:defense response to bacterium"/>
    <property type="evidence" value="ECO:0007669"/>
    <property type="project" value="UniProtKB-ARBA"/>
</dbReference>
<dbReference type="InterPro" id="IPR027417">
    <property type="entry name" value="P-loop_NTPase"/>
</dbReference>
<dbReference type="InterPro" id="IPR002182">
    <property type="entry name" value="NB-ARC"/>
</dbReference>
<dbReference type="InterPro" id="IPR044974">
    <property type="entry name" value="Disease_R_plants"/>
</dbReference>
<dbReference type="InterPro" id="IPR041118">
    <property type="entry name" value="Rx_N"/>
</dbReference>
<sequence length="1028" mass="115233">MEGVVVPMVSCSRGSMNSLLHKLTELNTRNIQGLPRAHVERLLEALMGLSGEFVDKVAGQQEADGRVKAWMKQVRQLVVDIEDWVDPKLRRRNKDEPDNGSLEEPENESLEEEDIMTNDEILQDFTTQIDEACELCTRYELVNKEPADPVSPADGVPSDEPRRLLLRETPVGLVGVDGPTQAIVKKLTDMNASLKVVSMVGAAGLGKTTLAKRIYEELQGQFTCQVFVSVGQRTPVSTALMDILRQVKRVVPPKIKEEHKAKTKAKAKVKTKTTSRGIQAIITDLRGCLRTERSSPTKPLPQQPHEPYVDPCQTVSQPPPMPSRLRPGRQTLQKRYAWFMLTRYLIIIDGVWSTWDWKVINCALPENYLRSRVLTTTCSMSVAQSCSLNPSEIIQVKALSRVNSEKILKGMFDVNPPSGMESKEIFDGEADDMLKICGGVPLAIIIVSGLLSWKSAKLAEPKMLGKSDCRSEAMTKILCMSYDDLSVPLQSCFLYLSVFPEGYIIKKDRLIRLWRAEGFIPGSLEESMWATGERYFKELISRRLIQPVLGYEDDHAVSCTVHDVVLDFLACLASKENFVTVGAELKPVRPLEVALPWSLMERAVAGLTPEPFLCYETVRRLSLQCCVEGRSDNLVSSNVHLCRVRSLLAFGASNGLPDLRAFKLIRVLDLEGSKSTSYFIIGSLFLLRYLGLKGTRIRSKDIERMGEFDHLQTLDIRRTGVQGLPIRMDRMPNLVSMLGDGLTFAPVDLEDHAICSYDEHVQNLEELSTIDITDERSRDDVATLLFRSKKLRMLGVRANRGGNTHGVIPFLNELRKYNLESLIIESDLCGLDEWEPWPELRRFELTKLLPRVPESWASLDSLTHLDFAIRKIEATDVLVLGELPKLTVLNLLSWEREGSGSIVSSVGFQSLEVASFKWLFGGMWLHFQEGAMPKLLKLRLEFNAAETMMEHGIGKFPCNLTQVAVSISCQNSTQTDVQDVERAIRDQVATHPRSANLSLQLTKYEGPVKMKPSDYPQSPSALVPSTFS</sequence>
<feature type="domain" description="Disease resistance protein winged helix" evidence="10">
    <location>
        <begin position="498"/>
        <end position="568"/>
    </location>
</feature>